<protein>
    <submittedName>
        <fullName evidence="2">Uncharacterized protein</fullName>
    </submittedName>
</protein>
<keyword evidence="3" id="KW-1185">Reference proteome</keyword>
<sequence>MILAESRICTALSSSRMFPSEDCSVSRILSSISFSCFLLAADCRMRAVLSPSRSGLRGGDEVGSSDGSSSSPTFSSSSGFPN</sequence>
<feature type="compositionally biased region" description="Low complexity" evidence="1">
    <location>
        <begin position="62"/>
        <end position="82"/>
    </location>
</feature>
<name>A0A4Z2FHZ5_9TELE</name>
<reference evidence="2 3" key="1">
    <citation type="submission" date="2019-03" db="EMBL/GenBank/DDBJ databases">
        <title>First draft genome of Liparis tanakae, snailfish: a comprehensive survey of snailfish specific genes.</title>
        <authorList>
            <person name="Kim W."/>
            <person name="Song I."/>
            <person name="Jeong J.-H."/>
            <person name="Kim D."/>
            <person name="Kim S."/>
            <person name="Ryu S."/>
            <person name="Song J.Y."/>
            <person name="Lee S.K."/>
        </authorList>
    </citation>
    <scope>NUCLEOTIDE SEQUENCE [LARGE SCALE GENOMIC DNA]</scope>
    <source>
        <tissue evidence="2">Muscle</tissue>
    </source>
</reference>
<organism evidence="2 3">
    <name type="scientific">Liparis tanakae</name>
    <name type="common">Tanaka's snailfish</name>
    <dbReference type="NCBI Taxonomy" id="230148"/>
    <lineage>
        <taxon>Eukaryota</taxon>
        <taxon>Metazoa</taxon>
        <taxon>Chordata</taxon>
        <taxon>Craniata</taxon>
        <taxon>Vertebrata</taxon>
        <taxon>Euteleostomi</taxon>
        <taxon>Actinopterygii</taxon>
        <taxon>Neopterygii</taxon>
        <taxon>Teleostei</taxon>
        <taxon>Neoteleostei</taxon>
        <taxon>Acanthomorphata</taxon>
        <taxon>Eupercaria</taxon>
        <taxon>Perciformes</taxon>
        <taxon>Cottioidei</taxon>
        <taxon>Cottales</taxon>
        <taxon>Liparidae</taxon>
        <taxon>Liparis</taxon>
    </lineage>
</organism>
<gene>
    <name evidence="2" type="ORF">EYF80_049911</name>
</gene>
<comment type="caution">
    <text evidence="2">The sequence shown here is derived from an EMBL/GenBank/DDBJ whole genome shotgun (WGS) entry which is preliminary data.</text>
</comment>
<accession>A0A4Z2FHZ5</accession>
<evidence type="ECO:0000256" key="1">
    <source>
        <dbReference type="SAM" id="MobiDB-lite"/>
    </source>
</evidence>
<evidence type="ECO:0000313" key="2">
    <source>
        <dbReference type="EMBL" id="TNN39922.1"/>
    </source>
</evidence>
<dbReference type="AlphaFoldDB" id="A0A4Z2FHZ5"/>
<evidence type="ECO:0000313" key="3">
    <source>
        <dbReference type="Proteomes" id="UP000314294"/>
    </source>
</evidence>
<dbReference type="EMBL" id="SRLO01001234">
    <property type="protein sequence ID" value="TNN39922.1"/>
    <property type="molecule type" value="Genomic_DNA"/>
</dbReference>
<feature type="region of interest" description="Disordered" evidence="1">
    <location>
        <begin position="51"/>
        <end position="82"/>
    </location>
</feature>
<dbReference type="Proteomes" id="UP000314294">
    <property type="component" value="Unassembled WGS sequence"/>
</dbReference>
<proteinExistence type="predicted"/>